<dbReference type="InterPro" id="IPR050343">
    <property type="entry name" value="RsuA_PseudoU_synthase"/>
</dbReference>
<dbReference type="NCBIfam" id="TIGR00093">
    <property type="entry name" value="pseudouridine synthase"/>
    <property type="match status" value="1"/>
</dbReference>
<keyword evidence="3 5" id="KW-0413">Isomerase</keyword>
<dbReference type="EC" id="5.4.99.-" evidence="5"/>
<evidence type="ECO:0000256" key="5">
    <source>
        <dbReference type="RuleBase" id="RU003887"/>
    </source>
</evidence>
<dbReference type="SUPFAM" id="SSF55120">
    <property type="entry name" value="Pseudouridine synthase"/>
    <property type="match status" value="1"/>
</dbReference>
<evidence type="ECO:0000313" key="8">
    <source>
        <dbReference type="Proteomes" id="UP000664601"/>
    </source>
</evidence>
<dbReference type="EMBL" id="JAFREM010000011">
    <property type="protein sequence ID" value="MBO1305788.1"/>
    <property type="molecule type" value="Genomic_DNA"/>
</dbReference>
<evidence type="ECO:0000256" key="4">
    <source>
        <dbReference type="PROSITE-ProRule" id="PRU00182"/>
    </source>
</evidence>
<dbReference type="Gene3D" id="3.30.70.1560">
    <property type="entry name" value="Alpha-L RNA-binding motif"/>
    <property type="match status" value="1"/>
</dbReference>
<dbReference type="InterPro" id="IPR020094">
    <property type="entry name" value="TruA/RsuA/RluB/E/F_N"/>
</dbReference>
<evidence type="ECO:0000313" key="7">
    <source>
        <dbReference type="EMBL" id="MBO1305788.1"/>
    </source>
</evidence>
<evidence type="ECO:0000256" key="2">
    <source>
        <dbReference type="ARBA" id="ARBA00022884"/>
    </source>
</evidence>
<dbReference type="PROSITE" id="PS01149">
    <property type="entry name" value="PSI_RSU"/>
    <property type="match status" value="1"/>
</dbReference>
<protein>
    <recommendedName>
        <fullName evidence="5">Pseudouridine synthase</fullName>
        <ecNumber evidence="5">5.4.99.-</ecNumber>
    </recommendedName>
</protein>
<reference evidence="7 8" key="1">
    <citation type="submission" date="2021-03" db="EMBL/GenBank/DDBJ databases">
        <title>Enterococcal diversity collection.</title>
        <authorList>
            <person name="Gilmore M.S."/>
            <person name="Schwartzman J."/>
            <person name="Van Tyne D."/>
            <person name="Martin M."/>
            <person name="Earl A.M."/>
            <person name="Manson A.L."/>
            <person name="Straub T."/>
            <person name="Salamzade R."/>
            <person name="Saavedra J."/>
            <person name="Lebreton F."/>
            <person name="Prichula J."/>
            <person name="Schaufler K."/>
            <person name="Gaca A."/>
            <person name="Sgardioli B."/>
            <person name="Wagenaar J."/>
            <person name="Strong T."/>
        </authorList>
    </citation>
    <scope>NUCLEOTIDE SEQUENCE [LARGE SCALE GENOMIC DNA]</scope>
    <source>
        <strain evidence="7 8">669A</strain>
    </source>
</reference>
<dbReference type="InterPro" id="IPR020103">
    <property type="entry name" value="PsdUridine_synth_cat_dom_sf"/>
</dbReference>
<dbReference type="InterPro" id="IPR042092">
    <property type="entry name" value="PsdUridine_s_RsuA/RluB/E/F_cat"/>
</dbReference>
<dbReference type="InterPro" id="IPR036986">
    <property type="entry name" value="S4_RNA-bd_sf"/>
</dbReference>
<dbReference type="CDD" id="cd02553">
    <property type="entry name" value="PseudoU_synth_RsuA"/>
    <property type="match status" value="1"/>
</dbReference>
<accession>A0ABS3L844</accession>
<sequence>MRLDKLIESRLQTTRKEMKRLFLMKRVRVDDIVEMNPQRNVDSQLHQIVVDGQQLFTEHVYYLLNKPKGAVTAKQDANCQTVLELIAEPDRRKELYPVGRLDRDTTGLLLLTDNGQLGYDLLQPKLKVQKTYRAIVNEEVIEEDVAAFAKGIVFHGGIICQPAELEIIAASPTASEVALTIQEGKFHQVKKMFLACGKKVVELERLTMGPLRLPPDLAQGTYRSLTQSELKQLKKYFR</sequence>
<dbReference type="Proteomes" id="UP000664601">
    <property type="component" value="Unassembled WGS sequence"/>
</dbReference>
<dbReference type="Gene3D" id="3.30.70.580">
    <property type="entry name" value="Pseudouridine synthase I, catalytic domain, N-terminal subdomain"/>
    <property type="match status" value="1"/>
</dbReference>
<name>A0ABS3L844_9ENTE</name>
<dbReference type="InterPro" id="IPR018496">
    <property type="entry name" value="PsdUridine_synth_RsuA/RluB_CS"/>
</dbReference>
<dbReference type="RefSeq" id="WP_207672725.1">
    <property type="nucleotide sequence ID" value="NZ_JAFREM010000011.1"/>
</dbReference>
<keyword evidence="2 4" id="KW-0694">RNA-binding</keyword>
<dbReference type="PANTHER" id="PTHR47683">
    <property type="entry name" value="PSEUDOURIDINE SYNTHASE FAMILY PROTEIN-RELATED"/>
    <property type="match status" value="1"/>
</dbReference>
<comment type="similarity">
    <text evidence="1 5">Belongs to the pseudouridine synthase RsuA family.</text>
</comment>
<proteinExistence type="inferred from homology"/>
<dbReference type="Pfam" id="PF00849">
    <property type="entry name" value="PseudoU_synth_2"/>
    <property type="match status" value="1"/>
</dbReference>
<feature type="domain" description="Pseudouridine synthase RsuA/RluA-like" evidence="6">
    <location>
        <begin position="61"/>
        <end position="194"/>
    </location>
</feature>
<dbReference type="Gene3D" id="3.10.290.10">
    <property type="entry name" value="RNA-binding S4 domain"/>
    <property type="match status" value="1"/>
</dbReference>
<evidence type="ECO:0000256" key="1">
    <source>
        <dbReference type="ARBA" id="ARBA00008348"/>
    </source>
</evidence>
<dbReference type="PROSITE" id="PS50889">
    <property type="entry name" value="S4"/>
    <property type="match status" value="1"/>
</dbReference>
<comment type="caution">
    <text evidence="7">The sequence shown here is derived from an EMBL/GenBank/DDBJ whole genome shotgun (WGS) entry which is preliminary data.</text>
</comment>
<organism evidence="7 8">
    <name type="scientific">Candidatus Enterococcus moelleringii</name>
    <dbReference type="NCBI Taxonomy" id="2815325"/>
    <lineage>
        <taxon>Bacteria</taxon>
        <taxon>Bacillati</taxon>
        <taxon>Bacillota</taxon>
        <taxon>Bacilli</taxon>
        <taxon>Lactobacillales</taxon>
        <taxon>Enterococcaceae</taxon>
        <taxon>Enterococcus</taxon>
    </lineage>
</organism>
<dbReference type="InterPro" id="IPR000748">
    <property type="entry name" value="PsdUridine_synth_RsuA/RluB/E/F"/>
</dbReference>
<keyword evidence="8" id="KW-1185">Reference proteome</keyword>
<evidence type="ECO:0000256" key="3">
    <source>
        <dbReference type="ARBA" id="ARBA00023235"/>
    </source>
</evidence>
<dbReference type="SUPFAM" id="SSF55174">
    <property type="entry name" value="Alpha-L RNA-binding motif"/>
    <property type="match status" value="1"/>
</dbReference>
<gene>
    <name evidence="7" type="ORF">JZO70_06440</name>
</gene>
<dbReference type="InterPro" id="IPR006145">
    <property type="entry name" value="PsdUridine_synth_RsuA/RluA"/>
</dbReference>
<dbReference type="PANTHER" id="PTHR47683:SF4">
    <property type="entry name" value="PSEUDOURIDINE SYNTHASE"/>
    <property type="match status" value="1"/>
</dbReference>
<evidence type="ECO:0000259" key="6">
    <source>
        <dbReference type="Pfam" id="PF00849"/>
    </source>
</evidence>